<protein>
    <submittedName>
        <fullName evidence="2">Bax inhibitor-1/YccA family protein</fullName>
    </submittedName>
</protein>
<feature type="transmembrane region" description="Helical" evidence="1">
    <location>
        <begin position="176"/>
        <end position="196"/>
    </location>
</feature>
<accession>A0A3N0GL88</accession>
<feature type="transmembrane region" description="Helical" evidence="1">
    <location>
        <begin position="142"/>
        <end position="164"/>
    </location>
</feature>
<feature type="transmembrane region" description="Helical" evidence="1">
    <location>
        <begin position="208"/>
        <end position="226"/>
    </location>
</feature>
<dbReference type="AlphaFoldDB" id="A0A3N0GL88"/>
<evidence type="ECO:0000313" key="2">
    <source>
        <dbReference type="EMBL" id="RNM12946.1"/>
    </source>
</evidence>
<organism evidence="2 3">
    <name type="scientific">Nocardioides pocheonensis</name>
    <dbReference type="NCBI Taxonomy" id="661485"/>
    <lineage>
        <taxon>Bacteria</taxon>
        <taxon>Bacillati</taxon>
        <taxon>Actinomycetota</taxon>
        <taxon>Actinomycetes</taxon>
        <taxon>Propionibacteriales</taxon>
        <taxon>Nocardioidaceae</taxon>
        <taxon>Nocardioides</taxon>
    </lineage>
</organism>
<evidence type="ECO:0000313" key="3">
    <source>
        <dbReference type="Proteomes" id="UP000279994"/>
    </source>
</evidence>
<reference evidence="2 3" key="1">
    <citation type="submission" date="2018-11" db="EMBL/GenBank/DDBJ databases">
        <authorList>
            <person name="Li F."/>
        </authorList>
    </citation>
    <scope>NUCLEOTIDE SEQUENCE [LARGE SCALE GENOMIC DNA]</scope>
    <source>
        <strain evidence="2 3">Gsoil 818</strain>
    </source>
</reference>
<dbReference type="OrthoDB" id="116480at2"/>
<dbReference type="PIRSF" id="PIRSF009160">
    <property type="entry name" value="UCP009160"/>
    <property type="match status" value="1"/>
</dbReference>
<feature type="transmembrane region" description="Helical" evidence="1">
    <location>
        <begin position="87"/>
        <end position="104"/>
    </location>
</feature>
<keyword evidence="1" id="KW-0472">Membrane</keyword>
<gene>
    <name evidence="2" type="ORF">EFL26_16020</name>
</gene>
<dbReference type="Pfam" id="PF12811">
    <property type="entry name" value="BaxI_1"/>
    <property type="match status" value="1"/>
</dbReference>
<dbReference type="EMBL" id="RJSF01000043">
    <property type="protein sequence ID" value="RNM12946.1"/>
    <property type="molecule type" value="Genomic_DNA"/>
</dbReference>
<feature type="transmembrane region" description="Helical" evidence="1">
    <location>
        <begin position="50"/>
        <end position="67"/>
    </location>
</feature>
<dbReference type="RefSeq" id="WP_123223922.1">
    <property type="nucleotide sequence ID" value="NZ_RJSF01000043.1"/>
</dbReference>
<dbReference type="PANTHER" id="PTHR41282:SF1">
    <property type="entry name" value="CONSERVED TRANSMEMBRANE PROTEIN-RELATED"/>
    <property type="match status" value="1"/>
</dbReference>
<keyword evidence="1" id="KW-0812">Transmembrane</keyword>
<evidence type="ECO:0000256" key="1">
    <source>
        <dbReference type="SAM" id="Phobius"/>
    </source>
</evidence>
<dbReference type="Proteomes" id="UP000279994">
    <property type="component" value="Unassembled WGS sequence"/>
</dbReference>
<dbReference type="PANTHER" id="PTHR41282">
    <property type="entry name" value="CONSERVED TRANSMEMBRANE PROTEIN-RELATED"/>
    <property type="match status" value="1"/>
</dbReference>
<proteinExistence type="predicted"/>
<comment type="caution">
    <text evidence="2">The sequence shown here is derived from an EMBL/GenBank/DDBJ whole genome shotgun (WGS) entry which is preliminary data.</text>
</comment>
<dbReference type="InterPro" id="IPR010539">
    <property type="entry name" value="BaxI_1-like"/>
</dbReference>
<name>A0A3N0GL88_9ACTN</name>
<sequence>MQSNNPVFARSEGFNGKGGTAYADFGVGVPATHTGAGTGRMTVDTVVQKTGITLGVLVLAAAVTWIGTGDVVASDGLSIDPGKAQTLYTLSMIGAFGGFILAMVNSFKRATSPALVVAYAALEGVFIGAMSKVFQLSFGPGVVTGAVLGTVAAVAGTLAAYKFFDIQVGAKFRTWVIAAMFGFVAVSLLDMLLGFFGNSFGFNGFGPMGLLSSVLGLGLGVLMLILDFDFVERGVAAGLPERESWRAAFGLTVTIVWIYIELLRILAIFTRR</sequence>
<feature type="transmembrane region" description="Helical" evidence="1">
    <location>
        <begin position="247"/>
        <end position="269"/>
    </location>
</feature>
<keyword evidence="3" id="KW-1185">Reference proteome</keyword>
<keyword evidence="1" id="KW-1133">Transmembrane helix</keyword>